<sequence length="117" mass="12883">MPVLFLAGILKLVLIRETAFKLHNTVTEGYFSSLCIGSTTSSPPLTTALGNGANTYCKKLNKTLMTMSKAVRKSGQYEWAVRIGRSTPRTDSNWQGRDQKTPRLNDDTSVVTSLKIS</sequence>
<feature type="chain" id="PRO_5019540171" evidence="2">
    <location>
        <begin position="16"/>
        <end position="117"/>
    </location>
</feature>
<name>A0A401SMW0_CHIPU</name>
<accession>A0A401SMW0</accession>
<dbReference type="AlphaFoldDB" id="A0A401SMW0"/>
<evidence type="ECO:0000313" key="4">
    <source>
        <dbReference type="Proteomes" id="UP000287033"/>
    </source>
</evidence>
<feature type="compositionally biased region" description="Basic and acidic residues" evidence="1">
    <location>
        <begin position="97"/>
        <end position="106"/>
    </location>
</feature>
<feature type="compositionally biased region" description="Polar residues" evidence="1">
    <location>
        <begin position="87"/>
        <end position="96"/>
    </location>
</feature>
<organism evidence="3 4">
    <name type="scientific">Chiloscyllium punctatum</name>
    <name type="common">Brownbanded bambooshark</name>
    <name type="synonym">Hemiscyllium punctatum</name>
    <dbReference type="NCBI Taxonomy" id="137246"/>
    <lineage>
        <taxon>Eukaryota</taxon>
        <taxon>Metazoa</taxon>
        <taxon>Chordata</taxon>
        <taxon>Craniata</taxon>
        <taxon>Vertebrata</taxon>
        <taxon>Chondrichthyes</taxon>
        <taxon>Elasmobranchii</taxon>
        <taxon>Galeomorphii</taxon>
        <taxon>Galeoidea</taxon>
        <taxon>Orectolobiformes</taxon>
        <taxon>Hemiscylliidae</taxon>
        <taxon>Chiloscyllium</taxon>
    </lineage>
</organism>
<proteinExistence type="predicted"/>
<feature type="signal peptide" evidence="2">
    <location>
        <begin position="1"/>
        <end position="15"/>
    </location>
</feature>
<keyword evidence="4" id="KW-1185">Reference proteome</keyword>
<gene>
    <name evidence="3" type="ORF">chiPu_0010181</name>
</gene>
<feature type="region of interest" description="Disordered" evidence="1">
    <location>
        <begin position="87"/>
        <end position="117"/>
    </location>
</feature>
<evidence type="ECO:0000256" key="1">
    <source>
        <dbReference type="SAM" id="MobiDB-lite"/>
    </source>
</evidence>
<keyword evidence="2" id="KW-0732">Signal</keyword>
<evidence type="ECO:0000256" key="2">
    <source>
        <dbReference type="SAM" id="SignalP"/>
    </source>
</evidence>
<comment type="caution">
    <text evidence="3">The sequence shown here is derived from an EMBL/GenBank/DDBJ whole genome shotgun (WGS) entry which is preliminary data.</text>
</comment>
<feature type="compositionally biased region" description="Polar residues" evidence="1">
    <location>
        <begin position="107"/>
        <end position="117"/>
    </location>
</feature>
<dbReference type="Proteomes" id="UP000287033">
    <property type="component" value="Unassembled WGS sequence"/>
</dbReference>
<protein>
    <submittedName>
        <fullName evidence="3">Uncharacterized protein</fullName>
    </submittedName>
</protein>
<reference evidence="3 4" key="1">
    <citation type="journal article" date="2018" name="Nat. Ecol. Evol.">
        <title>Shark genomes provide insights into elasmobranch evolution and the origin of vertebrates.</title>
        <authorList>
            <person name="Hara Y"/>
            <person name="Yamaguchi K"/>
            <person name="Onimaru K"/>
            <person name="Kadota M"/>
            <person name="Koyanagi M"/>
            <person name="Keeley SD"/>
            <person name="Tatsumi K"/>
            <person name="Tanaka K"/>
            <person name="Motone F"/>
            <person name="Kageyama Y"/>
            <person name="Nozu R"/>
            <person name="Adachi N"/>
            <person name="Nishimura O"/>
            <person name="Nakagawa R"/>
            <person name="Tanegashima C"/>
            <person name="Kiyatake I"/>
            <person name="Matsumoto R"/>
            <person name="Murakumo K"/>
            <person name="Nishida K"/>
            <person name="Terakita A"/>
            <person name="Kuratani S"/>
            <person name="Sato K"/>
            <person name="Hyodo S Kuraku.S."/>
        </authorList>
    </citation>
    <scope>NUCLEOTIDE SEQUENCE [LARGE SCALE GENOMIC DNA]</scope>
</reference>
<dbReference type="EMBL" id="BEZZ01000384">
    <property type="protein sequence ID" value="GCC31720.1"/>
    <property type="molecule type" value="Genomic_DNA"/>
</dbReference>
<evidence type="ECO:0000313" key="3">
    <source>
        <dbReference type="EMBL" id="GCC31720.1"/>
    </source>
</evidence>